<feature type="region of interest" description="Disordered" evidence="1">
    <location>
        <begin position="231"/>
        <end position="254"/>
    </location>
</feature>
<evidence type="ECO:0000313" key="3">
    <source>
        <dbReference type="EMBL" id="CAE0365171.1"/>
    </source>
</evidence>
<feature type="compositionally biased region" description="Basic and acidic residues" evidence="1">
    <location>
        <begin position="238"/>
        <end position="247"/>
    </location>
</feature>
<gene>
    <name evidence="3" type="ORF">ALAG00032_LOCUS5913</name>
</gene>
<dbReference type="AlphaFoldDB" id="A0A7S3JWK1"/>
<proteinExistence type="predicted"/>
<dbReference type="EMBL" id="HBIJ01008363">
    <property type="protein sequence ID" value="CAE0365171.1"/>
    <property type="molecule type" value="Transcribed_RNA"/>
</dbReference>
<feature type="transmembrane region" description="Helical" evidence="2">
    <location>
        <begin position="144"/>
        <end position="164"/>
    </location>
</feature>
<feature type="transmembrane region" description="Helical" evidence="2">
    <location>
        <begin position="102"/>
        <end position="124"/>
    </location>
</feature>
<name>A0A7S3JWK1_9STRA</name>
<protein>
    <recommendedName>
        <fullName evidence="4">MARVEL domain-containing protein</fullName>
    </recommendedName>
</protein>
<evidence type="ECO:0008006" key="4">
    <source>
        <dbReference type="Google" id="ProtNLM"/>
    </source>
</evidence>
<organism evidence="3">
    <name type="scientific">Aureoumbra lagunensis</name>
    <dbReference type="NCBI Taxonomy" id="44058"/>
    <lineage>
        <taxon>Eukaryota</taxon>
        <taxon>Sar</taxon>
        <taxon>Stramenopiles</taxon>
        <taxon>Ochrophyta</taxon>
        <taxon>Pelagophyceae</taxon>
        <taxon>Pelagomonadales</taxon>
        <taxon>Aureoumbra</taxon>
    </lineage>
</organism>
<keyword evidence="2" id="KW-0812">Transmembrane</keyword>
<feature type="transmembrane region" description="Helical" evidence="2">
    <location>
        <begin position="170"/>
        <end position="189"/>
    </location>
</feature>
<keyword evidence="2" id="KW-1133">Transmembrane helix</keyword>
<reference evidence="3" key="1">
    <citation type="submission" date="2021-01" db="EMBL/GenBank/DDBJ databases">
        <authorList>
            <person name="Corre E."/>
            <person name="Pelletier E."/>
            <person name="Niang G."/>
            <person name="Scheremetjew M."/>
            <person name="Finn R."/>
            <person name="Kale V."/>
            <person name="Holt S."/>
            <person name="Cochrane G."/>
            <person name="Meng A."/>
            <person name="Brown T."/>
            <person name="Cohen L."/>
        </authorList>
    </citation>
    <scope>NUCLEOTIDE SEQUENCE</scope>
    <source>
        <strain evidence="3">CCMP1510</strain>
    </source>
</reference>
<keyword evidence="2" id="KW-0472">Membrane</keyword>
<feature type="transmembrane region" description="Helical" evidence="2">
    <location>
        <begin position="67"/>
        <end position="90"/>
    </location>
</feature>
<evidence type="ECO:0000256" key="2">
    <source>
        <dbReference type="SAM" id="Phobius"/>
    </source>
</evidence>
<evidence type="ECO:0000256" key="1">
    <source>
        <dbReference type="SAM" id="MobiDB-lite"/>
    </source>
</evidence>
<sequence>MSTAAGSPRSPSRFENVPLEIENPIHRIDELDDDRDDRLMVRLLPGLNVESGFTVNDDPSIHKLSEIVLRLAIANFVLGVLAKLLIMIIIALTRTKLFKEIWFWYLADFLVFTALAIMVLFCGIHGVKTRNAKCCKCCCEWCGFLAAFYFIMILAAFFSALAVIGNSISASPVSLVLNAFFLVLQSLTAEYSRRLLNAISDSNARRRQQYNNTGVTRTDGEHDIRNESRRHNSLANAVHDEETHLDKEEDGIVL</sequence>
<accession>A0A7S3JWK1</accession>